<dbReference type="AlphaFoldDB" id="A0A0N7L810"/>
<keyword evidence="1" id="KW-0479">Metal-binding</keyword>
<dbReference type="Pfam" id="PF09768">
    <property type="entry name" value="Peptidase_M76"/>
    <property type="match status" value="1"/>
</dbReference>
<evidence type="ECO:0000313" key="4">
    <source>
        <dbReference type="Proteomes" id="UP000054928"/>
    </source>
</evidence>
<keyword evidence="2" id="KW-0732">Signal</keyword>
<reference evidence="4" key="1">
    <citation type="submission" date="2014-09" db="EMBL/GenBank/DDBJ databases">
        <authorList>
            <person name="Sharma Rahul"/>
            <person name="Thines Marco"/>
        </authorList>
    </citation>
    <scope>NUCLEOTIDE SEQUENCE [LARGE SCALE GENOMIC DNA]</scope>
</reference>
<evidence type="ECO:0000256" key="2">
    <source>
        <dbReference type="SAM" id="SignalP"/>
    </source>
</evidence>
<evidence type="ECO:0000313" key="3">
    <source>
        <dbReference type="EMBL" id="CEG48571.1"/>
    </source>
</evidence>
<comment type="similarity">
    <text evidence="1">Belongs to the peptidase M76 family.</text>
</comment>
<sequence length="238" mass="26678">MRSLRCLIIFAIATAATTTADFTDVLWSGLNVGLSAGLGADAETGIEPDVDTGVDTSVETNVESNVDNNANNEPDPSVEFAKDTANAAVDYFTVRKMDITKSDLLACSEIRSARESECYHRAKLLATLLPDVKYFREITQWLNTRCVREHAIRSTSSMFPAEARDQVDKIVLSATYTLQNTDGYDFTEQRAQLRRIQNVYVRVDNSSFLNRNTLLELQTMITESKNLSSRFDMYIQCN</sequence>
<organism evidence="3 4">
    <name type="scientific">Plasmopara halstedii</name>
    <name type="common">Downy mildew of sunflower</name>
    <dbReference type="NCBI Taxonomy" id="4781"/>
    <lineage>
        <taxon>Eukaryota</taxon>
        <taxon>Sar</taxon>
        <taxon>Stramenopiles</taxon>
        <taxon>Oomycota</taxon>
        <taxon>Peronosporomycetes</taxon>
        <taxon>Peronosporales</taxon>
        <taxon>Peronosporaceae</taxon>
        <taxon>Plasmopara</taxon>
    </lineage>
</organism>
<feature type="signal peptide" evidence="2">
    <location>
        <begin position="1"/>
        <end position="20"/>
    </location>
</feature>
<dbReference type="GO" id="GO:0004222">
    <property type="term" value="F:metalloendopeptidase activity"/>
    <property type="evidence" value="ECO:0007669"/>
    <property type="project" value="InterPro"/>
</dbReference>
<accession>A0A0N7L810</accession>
<evidence type="ECO:0000256" key="1">
    <source>
        <dbReference type="RuleBase" id="RU364057"/>
    </source>
</evidence>
<keyword evidence="1 3" id="KW-0645">Protease</keyword>
<keyword evidence="1" id="KW-0378">Hydrolase</keyword>
<dbReference type="STRING" id="4781.A0A0N7L810"/>
<keyword evidence="1 3" id="KW-0482">Metalloprotease</keyword>
<name>A0A0N7L810_PLAHL</name>
<dbReference type="EMBL" id="CCYD01002939">
    <property type="protein sequence ID" value="CEG48571.1"/>
    <property type="molecule type" value="Genomic_DNA"/>
</dbReference>
<feature type="chain" id="PRO_5006015131" description="Mitochondrial inner membrane protease ATP23" evidence="2">
    <location>
        <begin position="21"/>
        <end position="238"/>
    </location>
</feature>
<dbReference type="RefSeq" id="XP_024584940.1">
    <property type="nucleotide sequence ID" value="XM_024719663.1"/>
</dbReference>
<dbReference type="Proteomes" id="UP000054928">
    <property type="component" value="Unassembled WGS sequence"/>
</dbReference>
<dbReference type="EC" id="3.4.24.-" evidence="1"/>
<dbReference type="InterPro" id="IPR019165">
    <property type="entry name" value="Peptidase_M76_ATP23"/>
</dbReference>
<proteinExistence type="inferred from homology"/>
<protein>
    <recommendedName>
        <fullName evidence="1">Mitochondrial inner membrane protease ATP23</fullName>
        <ecNumber evidence="1">3.4.24.-</ecNumber>
    </recommendedName>
</protein>
<dbReference type="GO" id="GO:0006508">
    <property type="term" value="P:proteolysis"/>
    <property type="evidence" value="ECO:0007669"/>
    <property type="project" value="UniProtKB-KW"/>
</dbReference>
<dbReference type="GO" id="GO:0046872">
    <property type="term" value="F:metal ion binding"/>
    <property type="evidence" value="ECO:0007669"/>
    <property type="project" value="UniProtKB-KW"/>
</dbReference>
<dbReference type="GeneID" id="36401442"/>
<keyword evidence="4" id="KW-1185">Reference proteome</keyword>